<proteinExistence type="predicted"/>
<protein>
    <submittedName>
        <fullName evidence="1">Uncharacterized protein</fullName>
    </submittedName>
</protein>
<organism evidence="1">
    <name type="scientific">Lepeophtheirus salmonis</name>
    <name type="common">Salmon louse</name>
    <name type="synonym">Caligus salmonis</name>
    <dbReference type="NCBI Taxonomy" id="72036"/>
    <lineage>
        <taxon>Eukaryota</taxon>
        <taxon>Metazoa</taxon>
        <taxon>Ecdysozoa</taxon>
        <taxon>Arthropoda</taxon>
        <taxon>Crustacea</taxon>
        <taxon>Multicrustacea</taxon>
        <taxon>Hexanauplia</taxon>
        <taxon>Copepoda</taxon>
        <taxon>Siphonostomatoida</taxon>
        <taxon>Caligidae</taxon>
        <taxon>Lepeophtheirus</taxon>
    </lineage>
</organism>
<reference evidence="1" key="1">
    <citation type="submission" date="2014-05" db="EMBL/GenBank/DDBJ databases">
        <authorList>
            <person name="Chronopoulou M."/>
        </authorList>
    </citation>
    <scope>NUCLEOTIDE SEQUENCE</scope>
    <source>
        <tissue evidence="1">Whole organism</tissue>
    </source>
</reference>
<evidence type="ECO:0000313" key="1">
    <source>
        <dbReference type="EMBL" id="CDW44241.1"/>
    </source>
</evidence>
<dbReference type="EMBL" id="HACA01026880">
    <property type="protein sequence ID" value="CDW44241.1"/>
    <property type="molecule type" value="Transcribed_RNA"/>
</dbReference>
<sequence length="63" mass="7561">NILLRISDEKKSRLWKEQVSRVSTKELWIRNETLCSSLGNSFGNYFLLWNFPVLNNYFYVISE</sequence>
<accession>A0A0K2V2P4</accession>
<feature type="non-terminal residue" evidence="1">
    <location>
        <position position="1"/>
    </location>
</feature>
<dbReference type="AlphaFoldDB" id="A0A0K2V2P4"/>
<name>A0A0K2V2P4_LEPSM</name>